<feature type="chain" id="PRO_5039049269" evidence="4">
    <location>
        <begin position="26"/>
        <end position="548"/>
    </location>
</feature>
<dbReference type="SUPFAM" id="SSF53850">
    <property type="entry name" value="Periplasmic binding protein-like II"/>
    <property type="match status" value="1"/>
</dbReference>
<feature type="signal peptide" evidence="4">
    <location>
        <begin position="1"/>
        <end position="25"/>
    </location>
</feature>
<evidence type="ECO:0000256" key="4">
    <source>
        <dbReference type="SAM" id="SignalP"/>
    </source>
</evidence>
<dbReference type="Gene3D" id="3.10.105.10">
    <property type="entry name" value="Dipeptide-binding Protein, Domain 3"/>
    <property type="match status" value="1"/>
</dbReference>
<dbReference type="Pfam" id="PF00496">
    <property type="entry name" value="SBP_bac_5"/>
    <property type="match status" value="1"/>
</dbReference>
<dbReference type="PANTHER" id="PTHR30290">
    <property type="entry name" value="PERIPLASMIC BINDING COMPONENT OF ABC TRANSPORTER"/>
    <property type="match status" value="1"/>
</dbReference>
<dbReference type="Gene3D" id="3.40.190.10">
    <property type="entry name" value="Periplasmic binding protein-like II"/>
    <property type="match status" value="1"/>
</dbReference>
<dbReference type="GO" id="GO:0042597">
    <property type="term" value="C:periplasmic space"/>
    <property type="evidence" value="ECO:0007669"/>
    <property type="project" value="UniProtKB-ARBA"/>
</dbReference>
<dbReference type="PANTHER" id="PTHR30290:SF9">
    <property type="entry name" value="OLIGOPEPTIDE-BINDING PROTEIN APPA"/>
    <property type="match status" value="1"/>
</dbReference>
<comment type="similarity">
    <text evidence="1">Belongs to the bacterial solute-binding protein 5 family.</text>
</comment>
<dbReference type="InterPro" id="IPR006311">
    <property type="entry name" value="TAT_signal"/>
</dbReference>
<evidence type="ECO:0000313" key="7">
    <source>
        <dbReference type="Proteomes" id="UP000727506"/>
    </source>
</evidence>
<name>A0A943Z6X4_9ACTN</name>
<accession>A0A943Z6X4</accession>
<feature type="domain" description="Solute-binding protein family 5" evidence="5">
    <location>
        <begin position="96"/>
        <end position="444"/>
    </location>
</feature>
<dbReference type="InterPro" id="IPR030678">
    <property type="entry name" value="Peptide/Ni-bd"/>
</dbReference>
<dbReference type="GO" id="GO:1904680">
    <property type="term" value="F:peptide transmembrane transporter activity"/>
    <property type="evidence" value="ECO:0007669"/>
    <property type="project" value="TreeGrafter"/>
</dbReference>
<keyword evidence="2" id="KW-0813">Transport</keyword>
<sequence>MYQPTFSRRRFSQLLAAGAASAAFAGVLSSCAKSDDATSAAPADGSQPKNQVIVSMPTSAEPEAGFDPFVSWGCGEHVHEPLIQSTLIRTDADMGLHNDLATSYECSEDGMVWTFKIRTDAKFTDGEALTAEDVAFTINGIKDAPSSEADLSMVSEAVALDDETVEIRMAHPFNILVYTLATVGICPAHAHGADYGSNPIGSGRYKLAQWDRGQQVIFEANPDYYGEAPKMQRVVVVFMEEDASLAAAQSGQVDLAYTSASLADAAPAGFQLFSVKTVDSRGISLPVVPAGGKRMVGDVEYAAGNDVTCDLALRRAMNYAVDRELLIRRALGGHATPAYSPSDGMPWACEDMKIPTDVEKAKAILEEGGWKPGDDSVLVKDGVRAEFILHYMTNDPMRQAMAADFAEQMLPLGIKVNVEGKAWEDIEPLSYSEAHLWGWGSNSPIEIYNLNYSEGTSNFACRDNEATNEYLEQAVSTPTVGESYELYRKSQFDGVEGVTPDTDAPWVWLANADHLYFTREGLKVAEQKPHPHGHGWSIVNNVDEWGWA</sequence>
<dbReference type="GO" id="GO:0043190">
    <property type="term" value="C:ATP-binding cassette (ABC) transporter complex"/>
    <property type="evidence" value="ECO:0007669"/>
    <property type="project" value="InterPro"/>
</dbReference>
<proteinExistence type="inferred from homology"/>
<evidence type="ECO:0000256" key="2">
    <source>
        <dbReference type="ARBA" id="ARBA00022448"/>
    </source>
</evidence>
<comment type="caution">
    <text evidence="6">The sequence shown here is derived from an EMBL/GenBank/DDBJ whole genome shotgun (WGS) entry which is preliminary data.</text>
</comment>
<dbReference type="EMBL" id="JAGZSV010000004">
    <property type="protein sequence ID" value="MBS6939994.1"/>
    <property type="molecule type" value="Genomic_DNA"/>
</dbReference>
<dbReference type="GO" id="GO:0015833">
    <property type="term" value="P:peptide transport"/>
    <property type="evidence" value="ECO:0007669"/>
    <property type="project" value="TreeGrafter"/>
</dbReference>
<evidence type="ECO:0000313" key="6">
    <source>
        <dbReference type="EMBL" id="MBS6939994.1"/>
    </source>
</evidence>
<protein>
    <submittedName>
        <fullName evidence="6">ABC transporter substrate-binding protein</fullName>
    </submittedName>
</protein>
<dbReference type="AlphaFoldDB" id="A0A943Z6X4"/>
<organism evidence="6 7">
    <name type="scientific">Slackia piriformis</name>
    <dbReference type="NCBI Taxonomy" id="626934"/>
    <lineage>
        <taxon>Bacteria</taxon>
        <taxon>Bacillati</taxon>
        <taxon>Actinomycetota</taxon>
        <taxon>Coriobacteriia</taxon>
        <taxon>Eggerthellales</taxon>
        <taxon>Eggerthellaceae</taxon>
        <taxon>Slackia</taxon>
    </lineage>
</organism>
<evidence type="ECO:0000259" key="5">
    <source>
        <dbReference type="Pfam" id="PF00496"/>
    </source>
</evidence>
<gene>
    <name evidence="6" type="ORF">KH142_00625</name>
</gene>
<dbReference type="InterPro" id="IPR039424">
    <property type="entry name" value="SBP_5"/>
</dbReference>
<dbReference type="CDD" id="cd08518">
    <property type="entry name" value="PBP2_NikA_DppA_OppA_like_19"/>
    <property type="match status" value="1"/>
</dbReference>
<evidence type="ECO:0000256" key="3">
    <source>
        <dbReference type="ARBA" id="ARBA00022729"/>
    </source>
</evidence>
<dbReference type="Proteomes" id="UP000727506">
    <property type="component" value="Unassembled WGS sequence"/>
</dbReference>
<dbReference type="PROSITE" id="PS51318">
    <property type="entry name" value="TAT"/>
    <property type="match status" value="1"/>
</dbReference>
<evidence type="ECO:0000256" key="1">
    <source>
        <dbReference type="ARBA" id="ARBA00005695"/>
    </source>
</evidence>
<keyword evidence="3 4" id="KW-0732">Signal</keyword>
<reference evidence="6" key="1">
    <citation type="submission" date="2021-02" db="EMBL/GenBank/DDBJ databases">
        <title>Infant gut strain persistence is associated with maternal origin, phylogeny, and functional potential including surface adhesion and iron acquisition.</title>
        <authorList>
            <person name="Lou Y.C."/>
        </authorList>
    </citation>
    <scope>NUCLEOTIDE SEQUENCE</scope>
    <source>
        <strain evidence="6">L2_039_000G1_dasL2_039_000G1_concoct_11</strain>
    </source>
</reference>
<dbReference type="PIRSF" id="PIRSF002741">
    <property type="entry name" value="MppA"/>
    <property type="match status" value="1"/>
</dbReference>
<dbReference type="InterPro" id="IPR000914">
    <property type="entry name" value="SBP_5_dom"/>
</dbReference>